<evidence type="ECO:0000313" key="4">
    <source>
        <dbReference type="EMBL" id="TGZ54440.1"/>
    </source>
</evidence>
<feature type="compositionally biased region" description="Low complexity" evidence="2">
    <location>
        <begin position="287"/>
        <end position="297"/>
    </location>
</feature>
<proteinExistence type="predicted"/>
<evidence type="ECO:0000259" key="3">
    <source>
        <dbReference type="PROSITE" id="PS50158"/>
    </source>
</evidence>
<dbReference type="SUPFAM" id="SSF57756">
    <property type="entry name" value="Retrovirus zinc finger-like domains"/>
    <property type="match status" value="1"/>
</dbReference>
<dbReference type="PROSITE" id="PS50158">
    <property type="entry name" value="ZF_CCHC"/>
    <property type="match status" value="1"/>
</dbReference>
<keyword evidence="5" id="KW-1185">Reference proteome</keyword>
<dbReference type="GO" id="GO:0003676">
    <property type="term" value="F:nucleic acid binding"/>
    <property type="evidence" value="ECO:0007669"/>
    <property type="project" value="InterPro"/>
</dbReference>
<protein>
    <recommendedName>
        <fullName evidence="3">CCHC-type domain-containing protein</fullName>
    </recommendedName>
</protein>
<feature type="domain" description="CCHC-type" evidence="3">
    <location>
        <begin position="213"/>
        <end position="227"/>
    </location>
</feature>
<dbReference type="GO" id="GO:0008270">
    <property type="term" value="F:zinc ion binding"/>
    <property type="evidence" value="ECO:0007669"/>
    <property type="project" value="UniProtKB-KW"/>
</dbReference>
<keyword evidence="1" id="KW-0479">Metal-binding</keyword>
<keyword evidence="1" id="KW-0862">Zinc</keyword>
<dbReference type="InterPro" id="IPR036875">
    <property type="entry name" value="Znf_CCHC_sf"/>
</dbReference>
<organism evidence="4 5">
    <name type="scientific">Temnothorax longispinosus</name>
    <dbReference type="NCBI Taxonomy" id="300112"/>
    <lineage>
        <taxon>Eukaryota</taxon>
        <taxon>Metazoa</taxon>
        <taxon>Ecdysozoa</taxon>
        <taxon>Arthropoda</taxon>
        <taxon>Hexapoda</taxon>
        <taxon>Insecta</taxon>
        <taxon>Pterygota</taxon>
        <taxon>Neoptera</taxon>
        <taxon>Endopterygota</taxon>
        <taxon>Hymenoptera</taxon>
        <taxon>Apocrita</taxon>
        <taxon>Aculeata</taxon>
        <taxon>Formicoidea</taxon>
        <taxon>Formicidae</taxon>
        <taxon>Myrmicinae</taxon>
        <taxon>Temnothorax</taxon>
    </lineage>
</organism>
<accession>A0A4S2KWS1</accession>
<dbReference type="InterPro" id="IPR001878">
    <property type="entry name" value="Znf_CCHC"/>
</dbReference>
<keyword evidence="1" id="KW-0863">Zinc-finger</keyword>
<dbReference type="EMBL" id="QBLH01000675">
    <property type="protein sequence ID" value="TGZ54440.1"/>
    <property type="molecule type" value="Genomic_DNA"/>
</dbReference>
<dbReference type="SMART" id="SM00343">
    <property type="entry name" value="ZnF_C2HC"/>
    <property type="match status" value="2"/>
</dbReference>
<reference evidence="4 5" key="1">
    <citation type="journal article" date="2019" name="Philos. Trans. R. Soc. Lond., B, Biol. Sci.">
        <title>Ant behaviour and brain gene expression of defending hosts depend on the ecological success of the intruding social parasite.</title>
        <authorList>
            <person name="Kaur R."/>
            <person name="Stoldt M."/>
            <person name="Jongepier E."/>
            <person name="Feldmeyer B."/>
            <person name="Menzel F."/>
            <person name="Bornberg-Bauer E."/>
            <person name="Foitzik S."/>
        </authorList>
    </citation>
    <scope>NUCLEOTIDE SEQUENCE [LARGE SCALE GENOMIC DNA]</scope>
    <source>
        <tissue evidence="4">Whole body</tissue>
    </source>
</reference>
<gene>
    <name evidence="4" type="ORF">DBV15_12725</name>
</gene>
<evidence type="ECO:0000256" key="2">
    <source>
        <dbReference type="SAM" id="MobiDB-lite"/>
    </source>
</evidence>
<dbReference type="STRING" id="300112.A0A4S2KWS1"/>
<dbReference type="Proteomes" id="UP000310200">
    <property type="component" value="Unassembled WGS sequence"/>
</dbReference>
<sequence>MDTDMEVQEVEKRDAAIQAAPRLKDRGGAKAARSTPPETAAVTITVPGGRGTSYAGVLRAAKEMSLEVLGIDGINCRSAVTGGLVLKVPGEGSSEKTDTLARQVSAALEGSGVRAARPTKCVELRLRSLDDSVTQGEIAAAIAAVGSCLEGDVRVGEILRPPKGMGIVWARCPTGAASEAELLQTRPLRCYRCLDMGHVWALCTSLVDRSGLCYRCGVSGHRASLCPAAAPKCPLCADLGLPVGHRLEGAGCPCPKSNGKMGNQAPRRGEKPASPEVASGEGMVWESSGSRPPRSPS</sequence>
<dbReference type="Pfam" id="PF00098">
    <property type="entry name" value="zf-CCHC"/>
    <property type="match status" value="1"/>
</dbReference>
<comment type="caution">
    <text evidence="4">The sequence shown here is derived from an EMBL/GenBank/DDBJ whole genome shotgun (WGS) entry which is preliminary data.</text>
</comment>
<evidence type="ECO:0000256" key="1">
    <source>
        <dbReference type="PROSITE-ProRule" id="PRU00047"/>
    </source>
</evidence>
<evidence type="ECO:0000313" key="5">
    <source>
        <dbReference type="Proteomes" id="UP000310200"/>
    </source>
</evidence>
<dbReference type="AlphaFoldDB" id="A0A4S2KWS1"/>
<feature type="region of interest" description="Disordered" evidence="2">
    <location>
        <begin position="255"/>
        <end position="297"/>
    </location>
</feature>
<name>A0A4S2KWS1_9HYME</name>
<dbReference type="Gene3D" id="4.10.60.10">
    <property type="entry name" value="Zinc finger, CCHC-type"/>
    <property type="match status" value="1"/>
</dbReference>